<evidence type="ECO:0000313" key="3">
    <source>
        <dbReference type="Proteomes" id="UP000324252"/>
    </source>
</evidence>
<dbReference type="CDD" id="cd03522">
    <property type="entry name" value="MoeA_like"/>
    <property type="match status" value="1"/>
</dbReference>
<dbReference type="RefSeq" id="WP_149786210.1">
    <property type="nucleotide sequence ID" value="NZ_FNIO01000001.1"/>
</dbReference>
<evidence type="ECO:0000259" key="1">
    <source>
        <dbReference type="Pfam" id="PF00994"/>
    </source>
</evidence>
<keyword evidence="2" id="KW-0548">Nucleotidyltransferase</keyword>
<dbReference type="InterPro" id="IPR036425">
    <property type="entry name" value="MoaB/Mog-like_dom_sf"/>
</dbReference>
<dbReference type="Proteomes" id="UP000324252">
    <property type="component" value="Unassembled WGS sequence"/>
</dbReference>
<protein>
    <submittedName>
        <fullName evidence="2">Molybdenum cofactor cytidylyltransferase</fullName>
    </submittedName>
</protein>
<dbReference type="AlphaFoldDB" id="A0A1H0AS80"/>
<feature type="domain" description="MoaB/Mog" evidence="1">
    <location>
        <begin position="185"/>
        <end position="286"/>
    </location>
</feature>
<reference evidence="2 3" key="1">
    <citation type="submission" date="2016-11" db="EMBL/GenBank/DDBJ databases">
        <authorList>
            <person name="Varghese N."/>
            <person name="Submissions S."/>
        </authorList>
    </citation>
    <scope>NUCLEOTIDE SEQUENCE [LARGE SCALE GENOMIC DNA]</scope>
    <source>
        <strain evidence="2 3">DSM 29620</strain>
    </source>
</reference>
<dbReference type="UniPathway" id="UPA00344"/>
<sequence>MRFGPVPLEQAPGAVLAHSLTLPQGRIAKGRVLTGDDIARLRAAGIAEVIVAQLDPGDVAEDAAALALAQALVPDLPAQGLRLSGAGAGRVNLIADGPGLLRVDTTAVNALNAVDPMITLATLPPLRRVVQGAMVATVKIISYAVPRDALKNACTSARAALSLIAPVLETVTLIETRVGDALPPDKGRRATAERVARLGARLTPRTVVPHEETALADAIAAAGGQAILILTASATSDVADVAPAALRRAGGTVTRFGMPVDPGNLLFIGRAADARPVVGLPGCARSPALNGADWVLERVLCGLDVTGADIAAMGLGGLLKEMPTRPRPRRAPGG</sequence>
<gene>
    <name evidence="2" type="ORF">SAMN05444142_101935</name>
</gene>
<organism evidence="2 3">
    <name type="scientific">Lutimaribacter pacificus</name>
    <dbReference type="NCBI Taxonomy" id="391948"/>
    <lineage>
        <taxon>Bacteria</taxon>
        <taxon>Pseudomonadati</taxon>
        <taxon>Pseudomonadota</taxon>
        <taxon>Alphaproteobacteria</taxon>
        <taxon>Rhodobacterales</taxon>
        <taxon>Roseobacteraceae</taxon>
        <taxon>Lutimaribacter</taxon>
    </lineage>
</organism>
<dbReference type="EMBL" id="FQZZ01000001">
    <property type="protein sequence ID" value="SHJ65504.1"/>
    <property type="molecule type" value="Genomic_DNA"/>
</dbReference>
<dbReference type="InterPro" id="IPR001453">
    <property type="entry name" value="MoaB/Mog_dom"/>
</dbReference>
<accession>A0A1H0AS80</accession>
<dbReference type="Pfam" id="PF00994">
    <property type="entry name" value="MoCF_biosynth"/>
    <property type="match status" value="1"/>
</dbReference>
<keyword evidence="2" id="KW-0808">Transferase</keyword>
<dbReference type="OrthoDB" id="9779263at2"/>
<dbReference type="GO" id="GO:0016779">
    <property type="term" value="F:nucleotidyltransferase activity"/>
    <property type="evidence" value="ECO:0007669"/>
    <property type="project" value="UniProtKB-KW"/>
</dbReference>
<evidence type="ECO:0000313" key="2">
    <source>
        <dbReference type="EMBL" id="SHJ65504.1"/>
    </source>
</evidence>
<keyword evidence="3" id="KW-1185">Reference proteome</keyword>
<dbReference type="Gene3D" id="3.40.980.10">
    <property type="entry name" value="MoaB/Mog-like domain"/>
    <property type="match status" value="1"/>
</dbReference>
<dbReference type="SUPFAM" id="SSF53218">
    <property type="entry name" value="Molybdenum cofactor biosynthesis proteins"/>
    <property type="match status" value="1"/>
</dbReference>
<proteinExistence type="predicted"/>
<name>A0A1H0AS80_9RHOB</name>